<keyword evidence="8" id="KW-1185">Reference proteome</keyword>
<evidence type="ECO:0000256" key="5">
    <source>
        <dbReference type="ARBA" id="ARBA00023136"/>
    </source>
</evidence>
<dbReference type="InterPro" id="IPR022781">
    <property type="entry name" value="Flagellar_biosynth_FliO"/>
</dbReference>
<evidence type="ECO:0000256" key="3">
    <source>
        <dbReference type="ARBA" id="ARBA00022692"/>
    </source>
</evidence>
<keyword evidence="4 6" id="KW-1133">Transmembrane helix</keyword>
<keyword evidence="5 6" id="KW-0472">Membrane</keyword>
<keyword evidence="2" id="KW-1003">Cell membrane</keyword>
<dbReference type="EMBL" id="QEEX01000001">
    <property type="protein sequence ID" value="PWB97808.1"/>
    <property type="molecule type" value="Genomic_DNA"/>
</dbReference>
<evidence type="ECO:0000256" key="2">
    <source>
        <dbReference type="ARBA" id="ARBA00022475"/>
    </source>
</evidence>
<reference evidence="8" key="1">
    <citation type="submission" date="2018-04" db="EMBL/GenBank/DDBJ databases">
        <authorList>
            <person name="Liu S."/>
            <person name="Wang Z."/>
            <person name="Li J."/>
        </authorList>
    </citation>
    <scope>NUCLEOTIDE SEQUENCE [LARGE SCALE GENOMIC DNA]</scope>
    <source>
        <strain evidence="8">S1194</strain>
    </source>
</reference>
<dbReference type="AlphaFoldDB" id="A0A2U1T1R6"/>
<evidence type="ECO:0000256" key="1">
    <source>
        <dbReference type="ARBA" id="ARBA00004236"/>
    </source>
</evidence>
<keyword evidence="7" id="KW-0282">Flagellum</keyword>
<gene>
    <name evidence="7" type="ORF">DF220_08165</name>
</gene>
<dbReference type="RefSeq" id="WP_108997693.1">
    <property type="nucleotide sequence ID" value="NZ_QEEX01000001.1"/>
</dbReference>
<dbReference type="GO" id="GO:0044781">
    <property type="term" value="P:bacterial-type flagellum organization"/>
    <property type="evidence" value="ECO:0007669"/>
    <property type="project" value="InterPro"/>
</dbReference>
<comment type="caution">
    <text evidence="7">The sequence shown here is derived from an EMBL/GenBank/DDBJ whole genome shotgun (WGS) entry which is preliminary data.</text>
</comment>
<dbReference type="GO" id="GO:0016020">
    <property type="term" value="C:membrane"/>
    <property type="evidence" value="ECO:0007669"/>
    <property type="project" value="InterPro"/>
</dbReference>
<evidence type="ECO:0000313" key="8">
    <source>
        <dbReference type="Proteomes" id="UP000244978"/>
    </source>
</evidence>
<dbReference type="Pfam" id="PF04347">
    <property type="entry name" value="FliO"/>
    <property type="match status" value="1"/>
</dbReference>
<organism evidence="7 8">
    <name type="scientific">Homoserinimonas hongtaonis</name>
    <dbReference type="NCBI Taxonomy" id="2079791"/>
    <lineage>
        <taxon>Bacteria</taxon>
        <taxon>Bacillati</taxon>
        <taxon>Actinomycetota</taxon>
        <taxon>Actinomycetes</taxon>
        <taxon>Micrococcales</taxon>
        <taxon>Microbacteriaceae</taxon>
        <taxon>Homoserinimonas</taxon>
    </lineage>
</organism>
<keyword evidence="3 6" id="KW-0812">Transmembrane</keyword>
<evidence type="ECO:0000256" key="6">
    <source>
        <dbReference type="SAM" id="Phobius"/>
    </source>
</evidence>
<dbReference type="Proteomes" id="UP000244978">
    <property type="component" value="Unassembled WGS sequence"/>
</dbReference>
<feature type="transmembrane region" description="Helical" evidence="6">
    <location>
        <begin position="6"/>
        <end position="29"/>
    </location>
</feature>
<keyword evidence="7" id="KW-0966">Cell projection</keyword>
<sequence length="157" mass="16266">MALPDMDALFVGLRVVVSLGVVLALLWYLQRRLSKGSLRVRKANPVVVVGRQTIGPKASVVVVDVEGSRLVLGVTDGAITMLQSAEAPQPADFEQSMDDAVATFSPLTAVEPLPAAEKPVPAAVAASFAGAGKGPLAGSILSPDTWRQAAAALRRTP</sequence>
<keyword evidence="7" id="KW-0969">Cilium</keyword>
<protein>
    <submittedName>
        <fullName evidence="7">Flagellar biosynthetic protein FliO</fullName>
    </submittedName>
</protein>
<proteinExistence type="predicted"/>
<accession>A0A2U1T1R6</accession>
<comment type="subcellular location">
    <subcellularLocation>
        <location evidence="1">Cell membrane</location>
    </subcellularLocation>
</comment>
<name>A0A2U1T1R6_9MICO</name>
<evidence type="ECO:0000313" key="7">
    <source>
        <dbReference type="EMBL" id="PWB97808.1"/>
    </source>
</evidence>
<evidence type="ECO:0000256" key="4">
    <source>
        <dbReference type="ARBA" id="ARBA00022989"/>
    </source>
</evidence>